<name>A0A0C1GZE0_9BACT</name>
<keyword evidence="1" id="KW-0472">Membrane</keyword>
<evidence type="ECO:0000313" key="2">
    <source>
        <dbReference type="EMBL" id="KIC70954.1"/>
    </source>
</evidence>
<accession>A0A0C1GZE0</accession>
<dbReference type="Proteomes" id="UP000031465">
    <property type="component" value="Unassembled WGS sequence"/>
</dbReference>
<gene>
    <name evidence="2" type="ORF">DB44_FE00050</name>
</gene>
<feature type="transmembrane region" description="Helical" evidence="1">
    <location>
        <begin position="49"/>
        <end position="68"/>
    </location>
</feature>
<keyword evidence="1" id="KW-1133">Transmembrane helix</keyword>
<reference evidence="2 3" key="1">
    <citation type="journal article" date="2014" name="Mol. Biol. Evol.">
        <title>Massive expansion of Ubiquitination-related gene families within the Chlamydiae.</title>
        <authorList>
            <person name="Domman D."/>
            <person name="Collingro A."/>
            <person name="Lagkouvardos I."/>
            <person name="Gehre L."/>
            <person name="Weinmaier T."/>
            <person name="Rattei T."/>
            <person name="Subtil A."/>
            <person name="Horn M."/>
        </authorList>
    </citation>
    <scope>NUCLEOTIDE SEQUENCE [LARGE SCALE GENOMIC DNA]</scope>
    <source>
        <strain evidence="2 3">EI2</strain>
    </source>
</reference>
<evidence type="ECO:0000313" key="3">
    <source>
        <dbReference type="Proteomes" id="UP000031465"/>
    </source>
</evidence>
<protein>
    <submittedName>
        <fullName evidence="2">Uncharacterized protein</fullName>
    </submittedName>
</protein>
<dbReference type="PATRIC" id="fig|362787.3.peg.1843"/>
<evidence type="ECO:0000256" key="1">
    <source>
        <dbReference type="SAM" id="Phobius"/>
    </source>
</evidence>
<comment type="caution">
    <text evidence="2">The sequence shown here is derived from an EMBL/GenBank/DDBJ whole genome shotgun (WGS) entry which is preliminary data.</text>
</comment>
<dbReference type="AlphaFoldDB" id="A0A0C1GZE0"/>
<dbReference type="RefSeq" id="WP_039360347.1">
    <property type="nucleotide sequence ID" value="NZ_JSAN01000127.1"/>
</dbReference>
<dbReference type="EMBL" id="JSAN01000127">
    <property type="protein sequence ID" value="KIC70954.1"/>
    <property type="molecule type" value="Genomic_DNA"/>
</dbReference>
<sequence>MHNDFVLRTAIPEKWIKKRLWKGIVWSLLGLIPMIYIGGFAELPFLQKWGIWAFLIGFGLITAGLVPYKQLISIQQKPHELRLSETDQIDYYLKGKKVLGLSISSIKQIEYYNKDQDFGIIVRLKIPLANPFIIYSHSFSLVNFQKESFLVEKADIFFPYFTQRSFDELQTWLLTES</sequence>
<organism evidence="2 3">
    <name type="scientific">Candidatus Protochlamydia amoebophila</name>
    <dbReference type="NCBI Taxonomy" id="362787"/>
    <lineage>
        <taxon>Bacteria</taxon>
        <taxon>Pseudomonadati</taxon>
        <taxon>Chlamydiota</taxon>
        <taxon>Chlamydiia</taxon>
        <taxon>Parachlamydiales</taxon>
        <taxon>Parachlamydiaceae</taxon>
        <taxon>Candidatus Protochlamydia</taxon>
    </lineage>
</organism>
<keyword evidence="1" id="KW-0812">Transmembrane</keyword>
<feature type="transmembrane region" description="Helical" evidence="1">
    <location>
        <begin position="20"/>
        <end position="37"/>
    </location>
</feature>
<proteinExistence type="predicted"/>